<sequence>MTGAYTHVGKQVLLDGLHFADARGERAAEQIADRMNSMSALIDVLDECAEYLARFSDADDRGPNEAAILEDRVRIAIASAEGRDNG</sequence>
<organism evidence="1 2">
    <name type="scientific">Sphingomonas changnyeongensis</name>
    <dbReference type="NCBI Taxonomy" id="2698679"/>
    <lineage>
        <taxon>Bacteria</taxon>
        <taxon>Pseudomonadati</taxon>
        <taxon>Pseudomonadota</taxon>
        <taxon>Alphaproteobacteria</taxon>
        <taxon>Sphingomonadales</taxon>
        <taxon>Sphingomonadaceae</taxon>
        <taxon>Sphingomonas</taxon>
    </lineage>
</organism>
<evidence type="ECO:0000313" key="1">
    <source>
        <dbReference type="EMBL" id="QHL91254.1"/>
    </source>
</evidence>
<evidence type="ECO:0000313" key="2">
    <source>
        <dbReference type="Proteomes" id="UP000464468"/>
    </source>
</evidence>
<gene>
    <name evidence="1" type="ORF">GVO57_11080</name>
</gene>
<reference evidence="1 2" key="1">
    <citation type="submission" date="2020-01" db="EMBL/GenBank/DDBJ databases">
        <title>Sphingomonas sp. C33 whole genome sequece.</title>
        <authorList>
            <person name="Park C."/>
        </authorList>
    </citation>
    <scope>NUCLEOTIDE SEQUENCE [LARGE SCALE GENOMIC DNA]</scope>
    <source>
        <strain evidence="1 2">C33</strain>
    </source>
</reference>
<accession>A0A7Z2NXI8</accession>
<dbReference type="Proteomes" id="UP000464468">
    <property type="component" value="Chromosome"/>
</dbReference>
<protein>
    <submittedName>
        <fullName evidence="1">Uncharacterized protein</fullName>
    </submittedName>
</protein>
<dbReference type="KEGG" id="schy:GVO57_11080"/>
<dbReference type="RefSeq" id="WP_160593184.1">
    <property type="nucleotide sequence ID" value="NZ_CP047895.1"/>
</dbReference>
<dbReference type="AlphaFoldDB" id="A0A7Z2NXI8"/>
<keyword evidence="2" id="KW-1185">Reference proteome</keyword>
<dbReference type="EMBL" id="CP047895">
    <property type="protein sequence ID" value="QHL91254.1"/>
    <property type="molecule type" value="Genomic_DNA"/>
</dbReference>
<proteinExistence type="predicted"/>
<name>A0A7Z2NXI8_9SPHN</name>